<dbReference type="InterPro" id="IPR009057">
    <property type="entry name" value="Homeodomain-like_sf"/>
</dbReference>
<dbReference type="GO" id="GO:0003677">
    <property type="term" value="F:DNA binding"/>
    <property type="evidence" value="ECO:0007669"/>
    <property type="project" value="UniProtKB-UniRule"/>
</dbReference>
<dbReference type="PROSITE" id="PS50977">
    <property type="entry name" value="HTH_TETR_2"/>
    <property type="match status" value="1"/>
</dbReference>
<dbReference type="Gene3D" id="1.10.357.10">
    <property type="entry name" value="Tetracycline Repressor, domain 2"/>
    <property type="match status" value="1"/>
</dbReference>
<dbReference type="PRINTS" id="PR00455">
    <property type="entry name" value="HTHTETR"/>
</dbReference>
<evidence type="ECO:0000313" key="7">
    <source>
        <dbReference type="Proteomes" id="UP000269198"/>
    </source>
</evidence>
<organism evidence="6 7">
    <name type="scientific">Halostreptopolyspora alba</name>
    <dbReference type="NCBI Taxonomy" id="2487137"/>
    <lineage>
        <taxon>Bacteria</taxon>
        <taxon>Bacillati</taxon>
        <taxon>Actinomycetota</taxon>
        <taxon>Actinomycetes</taxon>
        <taxon>Streptosporangiales</taxon>
        <taxon>Nocardiopsidaceae</taxon>
        <taxon>Halostreptopolyspora</taxon>
    </lineage>
</organism>
<dbReference type="Pfam" id="PF00440">
    <property type="entry name" value="TetR_N"/>
    <property type="match status" value="1"/>
</dbReference>
<dbReference type="InterPro" id="IPR001647">
    <property type="entry name" value="HTH_TetR"/>
</dbReference>
<dbReference type="AlphaFoldDB" id="A0A3N0DYB7"/>
<dbReference type="SUPFAM" id="SSF48498">
    <property type="entry name" value="Tetracyclin repressor-like, C-terminal domain"/>
    <property type="match status" value="1"/>
</dbReference>
<protein>
    <submittedName>
        <fullName evidence="6">TetR/AcrR family transcriptional regulator</fullName>
    </submittedName>
</protein>
<dbReference type="InterPro" id="IPR054156">
    <property type="entry name" value="YxaF_TetR_C"/>
</dbReference>
<feature type="DNA-binding region" description="H-T-H motif" evidence="4">
    <location>
        <begin position="33"/>
        <end position="52"/>
    </location>
</feature>
<dbReference type="InterPro" id="IPR036271">
    <property type="entry name" value="Tet_transcr_reg_TetR-rel_C_sf"/>
</dbReference>
<evidence type="ECO:0000259" key="5">
    <source>
        <dbReference type="PROSITE" id="PS50977"/>
    </source>
</evidence>
<dbReference type="EMBL" id="RJMB01000037">
    <property type="protein sequence ID" value="RNL80605.1"/>
    <property type="molecule type" value="Genomic_DNA"/>
</dbReference>
<keyword evidence="3" id="KW-0804">Transcription</keyword>
<evidence type="ECO:0000256" key="3">
    <source>
        <dbReference type="ARBA" id="ARBA00023163"/>
    </source>
</evidence>
<reference evidence="6 7" key="1">
    <citation type="submission" date="2018-11" db="EMBL/GenBank/DDBJ databases">
        <title>The genome draft of YIM 96095.</title>
        <authorList>
            <person name="Tang S.-K."/>
            <person name="Chunyu W.-X."/>
            <person name="Feng Y.-Z."/>
        </authorList>
    </citation>
    <scope>NUCLEOTIDE SEQUENCE [LARGE SCALE GENOMIC DNA]</scope>
    <source>
        <strain evidence="6 7">YIM 96095</strain>
    </source>
</reference>
<evidence type="ECO:0000313" key="6">
    <source>
        <dbReference type="EMBL" id="RNL80605.1"/>
    </source>
</evidence>
<keyword evidence="2 4" id="KW-0238">DNA-binding</keyword>
<comment type="caution">
    <text evidence="6">The sequence shown here is derived from an EMBL/GenBank/DDBJ whole genome shotgun (WGS) entry which is preliminary data.</text>
</comment>
<sequence>MSEGTEGAGTTTRERIVDATAALLRRQGYDGTGVKQIAREAGATLGSLYHFFPDGKEQLAVAALRRDSENYTALLREALDSSDDPAEAVAACALSLAERLRESDWRDGCLVAAAALENVGRSPTIQVAWKESLAVWQEQIAARLRACDVRPEIADDTACTVLSTLEGAEVLSRITSDDKPLRTAAGYLGTLVTTVCSLG</sequence>
<name>A0A3N0DYB7_9ACTN</name>
<evidence type="ECO:0000256" key="2">
    <source>
        <dbReference type="ARBA" id="ARBA00023125"/>
    </source>
</evidence>
<dbReference type="SUPFAM" id="SSF46689">
    <property type="entry name" value="Homeodomain-like"/>
    <property type="match status" value="1"/>
</dbReference>
<dbReference type="Proteomes" id="UP000269198">
    <property type="component" value="Unassembled WGS sequence"/>
</dbReference>
<evidence type="ECO:0000256" key="4">
    <source>
        <dbReference type="PROSITE-ProRule" id="PRU00335"/>
    </source>
</evidence>
<feature type="domain" description="HTH tetR-type" evidence="5">
    <location>
        <begin position="10"/>
        <end position="70"/>
    </location>
</feature>
<dbReference type="PANTHER" id="PTHR47506">
    <property type="entry name" value="TRANSCRIPTIONAL REGULATORY PROTEIN"/>
    <property type="match status" value="1"/>
</dbReference>
<proteinExistence type="predicted"/>
<accession>A0A3N0DYB7</accession>
<dbReference type="PANTHER" id="PTHR47506:SF3">
    <property type="entry name" value="HTH-TYPE TRANSCRIPTIONAL REGULATOR LMRA"/>
    <property type="match status" value="1"/>
</dbReference>
<gene>
    <name evidence="6" type="ORF">EFW17_22940</name>
</gene>
<dbReference type="RefSeq" id="WP_123203522.1">
    <property type="nucleotide sequence ID" value="NZ_RJMB01000037.1"/>
</dbReference>
<keyword evidence="7" id="KW-1185">Reference proteome</keyword>
<evidence type="ECO:0000256" key="1">
    <source>
        <dbReference type="ARBA" id="ARBA00023015"/>
    </source>
</evidence>
<dbReference type="Pfam" id="PF21993">
    <property type="entry name" value="TetR_C_13_2"/>
    <property type="match status" value="1"/>
</dbReference>
<keyword evidence="1" id="KW-0805">Transcription regulation</keyword>
<dbReference type="OrthoDB" id="4567939at2"/>